<keyword evidence="2" id="KW-0472">Membrane</keyword>
<evidence type="ECO:0000313" key="3">
    <source>
        <dbReference type="EMBL" id="PRP66372.1"/>
    </source>
</evidence>
<keyword evidence="1" id="KW-0175">Coiled coil</keyword>
<reference evidence="3 4" key="1">
    <citation type="submission" date="2016-11" db="EMBL/GenBank/DDBJ databases">
        <title>Trade-off between light-utilization and light-protection in marine flavobacteria.</title>
        <authorList>
            <person name="Kumagai Y."/>
        </authorList>
    </citation>
    <scope>NUCLEOTIDE SEQUENCE [LARGE SCALE GENOMIC DNA]</scope>
    <source>
        <strain evidence="3 4">JCM 17109</strain>
    </source>
</reference>
<keyword evidence="2" id="KW-1133">Transmembrane helix</keyword>
<feature type="transmembrane region" description="Helical" evidence="2">
    <location>
        <begin position="12"/>
        <end position="29"/>
    </location>
</feature>
<keyword evidence="4" id="KW-1185">Reference proteome</keyword>
<proteinExistence type="predicted"/>
<evidence type="ECO:0000256" key="2">
    <source>
        <dbReference type="SAM" id="Phobius"/>
    </source>
</evidence>
<dbReference type="AlphaFoldDB" id="A0A2S9WSB3"/>
<protein>
    <submittedName>
        <fullName evidence="3">Uncharacterized protein</fullName>
    </submittedName>
</protein>
<accession>A0A2S9WSB3</accession>
<name>A0A2S9WSB3_9FLAO</name>
<feature type="coiled-coil region" evidence="1">
    <location>
        <begin position="38"/>
        <end position="79"/>
    </location>
</feature>
<dbReference type="Proteomes" id="UP000239532">
    <property type="component" value="Unassembled WGS sequence"/>
</dbReference>
<organism evidence="3 4">
    <name type="scientific">Nonlabens agnitus</name>
    <dbReference type="NCBI Taxonomy" id="870484"/>
    <lineage>
        <taxon>Bacteria</taxon>
        <taxon>Pseudomonadati</taxon>
        <taxon>Bacteroidota</taxon>
        <taxon>Flavobacteriia</taxon>
        <taxon>Flavobacteriales</taxon>
        <taxon>Flavobacteriaceae</taxon>
        <taxon>Nonlabens</taxon>
    </lineage>
</organism>
<sequence length="250" mass="28944">MAKQLNINGKSLSVFLLILLLGITGFGYWKYQDYENKLSWLESENYDLTDKIDELESERDDLHSELDDAISEKERTESLYEVMSANYDDLLETRSNYNSYNSYNSSSYGNSYSNDGADIDLPKSLSKSYLDGGYIIKPDFGNLHLLMQMSQSDFEKNMRSNNYVLTTTRESYINNDTKSVYCTIDKEWNSVAMIITDNYNSDIESFFSKNDISYKYEDGAKVYYYTFGSTSYSLLIKKSYDSFLALLKKT</sequence>
<comment type="caution">
    <text evidence="3">The sequence shown here is derived from an EMBL/GenBank/DDBJ whole genome shotgun (WGS) entry which is preliminary data.</text>
</comment>
<dbReference type="EMBL" id="MQUC01000003">
    <property type="protein sequence ID" value="PRP66372.1"/>
    <property type="molecule type" value="Genomic_DNA"/>
</dbReference>
<gene>
    <name evidence="3" type="ORF">BST86_04340</name>
</gene>
<evidence type="ECO:0000313" key="4">
    <source>
        <dbReference type="Proteomes" id="UP000239532"/>
    </source>
</evidence>
<keyword evidence="2" id="KW-0812">Transmembrane</keyword>
<dbReference type="RefSeq" id="WP_105982210.1">
    <property type="nucleotide sequence ID" value="NZ_MQUC01000003.1"/>
</dbReference>
<evidence type="ECO:0000256" key="1">
    <source>
        <dbReference type="SAM" id="Coils"/>
    </source>
</evidence>